<sequence>MIGHPARDQTSSYRSWRAMVFQSIAQSLSQFPLLRSLPALMPHFMSYKDFLQEVRQSLSGKQPRRVRASTAPEVCSERLRCIGACKHGTRRLCRTP</sequence>
<evidence type="ECO:0000313" key="2">
    <source>
        <dbReference type="Proteomes" id="UP000315003"/>
    </source>
</evidence>
<protein>
    <submittedName>
        <fullName evidence="1">Uncharacterized protein</fullName>
    </submittedName>
</protein>
<keyword evidence="2" id="KW-1185">Reference proteome</keyword>
<gene>
    <name evidence="1" type="ORF">SV7mr_29930</name>
</gene>
<dbReference type="AlphaFoldDB" id="A0A517SWG5"/>
<dbReference type="Proteomes" id="UP000315003">
    <property type="component" value="Chromosome"/>
</dbReference>
<evidence type="ECO:0000313" key="1">
    <source>
        <dbReference type="EMBL" id="QDT60470.1"/>
    </source>
</evidence>
<reference evidence="1 2" key="1">
    <citation type="submission" date="2019-02" db="EMBL/GenBank/DDBJ databases">
        <title>Deep-cultivation of Planctomycetes and their phenomic and genomic characterization uncovers novel biology.</title>
        <authorList>
            <person name="Wiegand S."/>
            <person name="Jogler M."/>
            <person name="Boedeker C."/>
            <person name="Pinto D."/>
            <person name="Vollmers J."/>
            <person name="Rivas-Marin E."/>
            <person name="Kohn T."/>
            <person name="Peeters S.H."/>
            <person name="Heuer A."/>
            <person name="Rast P."/>
            <person name="Oberbeckmann S."/>
            <person name="Bunk B."/>
            <person name="Jeske O."/>
            <person name="Meyerdierks A."/>
            <person name="Storesund J.E."/>
            <person name="Kallscheuer N."/>
            <person name="Luecker S."/>
            <person name="Lage O.M."/>
            <person name="Pohl T."/>
            <person name="Merkel B.J."/>
            <person name="Hornburger P."/>
            <person name="Mueller R.-W."/>
            <person name="Bruemmer F."/>
            <person name="Labrenz M."/>
            <person name="Spormann A.M."/>
            <person name="Op den Camp H."/>
            <person name="Overmann J."/>
            <person name="Amann R."/>
            <person name="Jetten M.S.M."/>
            <person name="Mascher T."/>
            <person name="Medema M.H."/>
            <person name="Devos D.P."/>
            <person name="Kaster A.-K."/>
            <person name="Ovreas L."/>
            <person name="Rohde M."/>
            <person name="Galperin M.Y."/>
            <person name="Jogler C."/>
        </authorList>
    </citation>
    <scope>NUCLEOTIDE SEQUENCE [LARGE SCALE GENOMIC DNA]</scope>
    <source>
        <strain evidence="1 2">SV_7m_r</strain>
    </source>
</reference>
<dbReference type="EMBL" id="CP036272">
    <property type="protein sequence ID" value="QDT60470.1"/>
    <property type="molecule type" value="Genomic_DNA"/>
</dbReference>
<accession>A0A517SWG5</accession>
<name>A0A517SWG5_9BACT</name>
<organism evidence="1 2">
    <name type="scientific">Stieleria bergensis</name>
    <dbReference type="NCBI Taxonomy" id="2528025"/>
    <lineage>
        <taxon>Bacteria</taxon>
        <taxon>Pseudomonadati</taxon>
        <taxon>Planctomycetota</taxon>
        <taxon>Planctomycetia</taxon>
        <taxon>Pirellulales</taxon>
        <taxon>Pirellulaceae</taxon>
        <taxon>Stieleria</taxon>
    </lineage>
</organism>
<proteinExistence type="predicted"/>